<comment type="caution">
    <text evidence="9">The sequence shown here is derived from an EMBL/GenBank/DDBJ whole genome shotgun (WGS) entry which is preliminary data.</text>
</comment>
<keyword evidence="10" id="KW-1185">Reference proteome</keyword>
<dbReference type="FunFam" id="3.40.50.1820:FF:000107">
    <property type="entry name" value="Palmitoyl-protein thioesterase 1"/>
    <property type="match status" value="1"/>
</dbReference>
<keyword evidence="7" id="KW-0325">Glycoprotein</keyword>
<keyword evidence="4" id="KW-0732">Signal</keyword>
<evidence type="ECO:0000256" key="8">
    <source>
        <dbReference type="ARBA" id="ARBA00031934"/>
    </source>
</evidence>
<reference evidence="9" key="1">
    <citation type="submission" date="2019-04" db="EMBL/GenBank/DDBJ databases">
        <title>Sequencing of skin fungus with MAO and IRED activity.</title>
        <authorList>
            <person name="Marsaioli A.J."/>
            <person name="Bonatto J.M.C."/>
            <person name="Reis Junior O."/>
        </authorList>
    </citation>
    <scope>NUCLEOTIDE SEQUENCE</scope>
    <source>
        <strain evidence="9">28M1</strain>
    </source>
</reference>
<dbReference type="SUPFAM" id="SSF53474">
    <property type="entry name" value="alpha/beta-Hydrolases"/>
    <property type="match status" value="1"/>
</dbReference>
<dbReference type="OrthoDB" id="10263094at2759"/>
<dbReference type="AlphaFoldDB" id="A0A9P4WUH3"/>
<keyword evidence="6" id="KW-1015">Disulfide bond</keyword>
<evidence type="ECO:0000256" key="1">
    <source>
        <dbReference type="ARBA" id="ARBA00010758"/>
    </source>
</evidence>
<evidence type="ECO:0000256" key="5">
    <source>
        <dbReference type="ARBA" id="ARBA00022801"/>
    </source>
</evidence>
<evidence type="ECO:0000256" key="7">
    <source>
        <dbReference type="ARBA" id="ARBA00023180"/>
    </source>
</evidence>
<dbReference type="EMBL" id="SWKV01000018">
    <property type="protein sequence ID" value="KAF3041936.1"/>
    <property type="molecule type" value="Genomic_DNA"/>
</dbReference>
<dbReference type="PANTHER" id="PTHR11247">
    <property type="entry name" value="PALMITOYL-PROTEIN THIOESTERASE/DOLICHYLDIPHOSPHATASE 1"/>
    <property type="match status" value="1"/>
</dbReference>
<keyword evidence="5" id="KW-0378">Hydrolase</keyword>
<dbReference type="GO" id="GO:0008474">
    <property type="term" value="F:palmitoyl-(protein) hydrolase activity"/>
    <property type="evidence" value="ECO:0007669"/>
    <property type="project" value="UniProtKB-EC"/>
</dbReference>
<dbReference type="PANTHER" id="PTHR11247:SF8">
    <property type="entry name" value="PALMITOYL-PROTEIN THIOESTERASE 1"/>
    <property type="match status" value="1"/>
</dbReference>
<proteinExistence type="inferred from homology"/>
<accession>A0A9P4WUH3</accession>
<dbReference type="InterPro" id="IPR029058">
    <property type="entry name" value="AB_hydrolase_fold"/>
</dbReference>
<evidence type="ECO:0000313" key="10">
    <source>
        <dbReference type="Proteomes" id="UP000758155"/>
    </source>
</evidence>
<dbReference type="Proteomes" id="UP000758155">
    <property type="component" value="Unassembled WGS sequence"/>
</dbReference>
<sequence>MRIQATQLIPKDTIPRPRMLRSLSLPALLLSAQALASPFSRPDSDPLPLLIWHGLGDNYAADGLAEVASLAEEVNPGTYTYIIRLDEDASSDRTATFLGNVTEQIASVCSAIHADPILSSAPGVNALGFSQGGQFLRGLVERCGGEDGIKVRNLVTFGSQHNGIAKYQLCKPTDWLCKGYIGLLKANTWGAWVQGHLVPAQYFKATDEETGEPTEEYLMNSNFIADINNERALKNVTYAKNLAQLDNFVMYVFENDTTVIPKETGWFAYTNLTSGDVVELRDREIYKEDWIGLKKLDEKGGLHFKTTKGEHMTLGEKMLKQVFSEWFAPPKESWKKLVQDSLQEVIEL</sequence>
<comment type="similarity">
    <text evidence="1">Belongs to the palmitoyl-protein thioesterase family.</text>
</comment>
<organism evidence="9 10">
    <name type="scientific">Didymella heteroderae</name>
    <dbReference type="NCBI Taxonomy" id="1769908"/>
    <lineage>
        <taxon>Eukaryota</taxon>
        <taxon>Fungi</taxon>
        <taxon>Dikarya</taxon>
        <taxon>Ascomycota</taxon>
        <taxon>Pezizomycotina</taxon>
        <taxon>Dothideomycetes</taxon>
        <taxon>Pleosporomycetidae</taxon>
        <taxon>Pleosporales</taxon>
        <taxon>Pleosporineae</taxon>
        <taxon>Didymellaceae</taxon>
        <taxon>Didymella</taxon>
    </lineage>
</organism>
<evidence type="ECO:0000256" key="2">
    <source>
        <dbReference type="ARBA" id="ARBA00012423"/>
    </source>
</evidence>
<evidence type="ECO:0000313" key="9">
    <source>
        <dbReference type="EMBL" id="KAF3041936.1"/>
    </source>
</evidence>
<protein>
    <recommendedName>
        <fullName evidence="3">Palmitoyl-protein thioesterase 1</fullName>
        <ecNumber evidence="2">3.1.2.22</ecNumber>
    </recommendedName>
    <alternativeName>
        <fullName evidence="8">Palmitoyl-protein hydrolase 1</fullName>
    </alternativeName>
</protein>
<dbReference type="EC" id="3.1.2.22" evidence="2"/>
<dbReference type="Pfam" id="PF02089">
    <property type="entry name" value="Palm_thioest"/>
    <property type="match status" value="1"/>
</dbReference>
<name>A0A9P4WUH3_9PLEO</name>
<evidence type="ECO:0000256" key="6">
    <source>
        <dbReference type="ARBA" id="ARBA00023157"/>
    </source>
</evidence>
<evidence type="ECO:0000256" key="4">
    <source>
        <dbReference type="ARBA" id="ARBA00022729"/>
    </source>
</evidence>
<gene>
    <name evidence="9" type="ORF">E8E12_007992</name>
</gene>
<dbReference type="InterPro" id="IPR002472">
    <property type="entry name" value="Palm_thioest"/>
</dbReference>
<dbReference type="PRINTS" id="PR00414">
    <property type="entry name" value="PPTHIESTRASE"/>
</dbReference>
<dbReference type="Gene3D" id="3.40.50.1820">
    <property type="entry name" value="alpha/beta hydrolase"/>
    <property type="match status" value="1"/>
</dbReference>
<evidence type="ECO:0000256" key="3">
    <source>
        <dbReference type="ARBA" id="ARBA00014212"/>
    </source>
</evidence>